<keyword evidence="2" id="KW-1185">Reference proteome</keyword>
<dbReference type="RefSeq" id="WP_331688998.1">
    <property type="nucleotide sequence ID" value="NZ_JAZHBN010000002.1"/>
</dbReference>
<comment type="caution">
    <text evidence="1">The sequence shown here is derived from an EMBL/GenBank/DDBJ whole genome shotgun (WGS) entry which is preliminary data.</text>
</comment>
<reference evidence="1 2" key="1">
    <citation type="submission" date="2024-01" db="EMBL/GenBank/DDBJ databases">
        <title>Novel species of the genus Luteimonas isolated from rivers.</title>
        <authorList>
            <person name="Lu H."/>
        </authorList>
    </citation>
    <scope>NUCLEOTIDE SEQUENCE [LARGE SCALE GENOMIC DNA]</scope>
    <source>
        <strain evidence="1 2">FXH3W</strain>
    </source>
</reference>
<dbReference type="Proteomes" id="UP001356170">
    <property type="component" value="Unassembled WGS sequence"/>
</dbReference>
<accession>A0ABU7UXK1</accession>
<dbReference type="InterPro" id="IPR029044">
    <property type="entry name" value="Nucleotide-diphossugar_trans"/>
</dbReference>
<name>A0ABU7UXK1_9GAMM</name>
<sequence length="284" mass="30829">MSGSVVVIPACSDENALDACLAALDAGTLPGTRVWIPDNAAVTPRGFEIIKAWIARTKLKADYTRRQSRTDELVNMAEIFRAVGDADVCVLSPFAVPTRGWLTRLEACLAADPSVATATPWSNLGDILSWPLMGELNALPDDPQAIAQAAANMPRLFPEIPAAVPHCVLVRGKARAAVGSLDADSFSSWYAGLVDWSMRFAGLGWRNVLCESSFVGCTLESHAHEGDAAALFARWPAWQDRQAHFVLNDPLRSNRHALTQRLQELTPPDLQRDLFDAIGDERAA</sequence>
<dbReference type="CDD" id="cd00761">
    <property type="entry name" value="Glyco_tranf_GTA_type"/>
    <property type="match status" value="1"/>
</dbReference>
<dbReference type="SUPFAM" id="SSF53448">
    <property type="entry name" value="Nucleotide-diphospho-sugar transferases"/>
    <property type="match status" value="1"/>
</dbReference>
<evidence type="ECO:0000313" key="1">
    <source>
        <dbReference type="EMBL" id="MEF2155307.1"/>
    </source>
</evidence>
<evidence type="ECO:0000313" key="2">
    <source>
        <dbReference type="Proteomes" id="UP001356170"/>
    </source>
</evidence>
<dbReference type="EMBL" id="JAZHBO010000001">
    <property type="protein sequence ID" value="MEF2155307.1"/>
    <property type="molecule type" value="Genomic_DNA"/>
</dbReference>
<organism evidence="1 2">
    <name type="scientific">Aquilutibacter rugosus</name>
    <dbReference type="NCBI Taxonomy" id="3115820"/>
    <lineage>
        <taxon>Bacteria</taxon>
        <taxon>Pseudomonadati</taxon>
        <taxon>Pseudomonadota</taxon>
        <taxon>Gammaproteobacteria</taxon>
        <taxon>Lysobacterales</taxon>
        <taxon>Lysobacteraceae</taxon>
        <taxon>Aquilutibacter</taxon>
    </lineage>
</organism>
<proteinExistence type="predicted"/>
<gene>
    <name evidence="1" type="ORF">V3390_03545</name>
</gene>
<protein>
    <submittedName>
        <fullName evidence="1">Glycosyltransferase</fullName>
    </submittedName>
</protein>